<dbReference type="EMBL" id="LT906454">
    <property type="protein sequence ID" value="SNV37876.1"/>
    <property type="molecule type" value="Genomic_DNA"/>
</dbReference>
<evidence type="ECO:0000313" key="1">
    <source>
        <dbReference type="EMBL" id="SNV37876.1"/>
    </source>
</evidence>
<protein>
    <submittedName>
        <fullName evidence="1">Uncharacterized protein</fullName>
    </submittedName>
</protein>
<dbReference type="RefSeq" id="WP_017769542.1">
    <property type="nucleotide sequence ID" value="NZ_LT906454.1"/>
</dbReference>
<evidence type="ECO:0000313" key="2">
    <source>
        <dbReference type="Proteomes" id="UP000215144"/>
    </source>
</evidence>
<accession>A0A239WUN2</accession>
<proteinExistence type="predicted"/>
<dbReference type="Proteomes" id="UP000215144">
    <property type="component" value="Chromosome 1"/>
</dbReference>
<dbReference type="OrthoDB" id="2214198at2"/>
<sequence>MSFITEIIDAYLEDFGGSLSYFDRDGNAHSIQRNSGKSSYPSYEDFYLAMGLRLAKRFRASIQKSFVFGFFGRPYRRPAFSFRC</sequence>
<organism evidence="1 2">
    <name type="scientific">Streptococcus acidominimus</name>
    <dbReference type="NCBI Taxonomy" id="1326"/>
    <lineage>
        <taxon>Bacteria</taxon>
        <taxon>Bacillati</taxon>
        <taxon>Bacillota</taxon>
        <taxon>Bacilli</taxon>
        <taxon>Lactobacillales</taxon>
        <taxon>Streptococcaceae</taxon>
        <taxon>Streptococcus</taxon>
    </lineage>
</organism>
<dbReference type="KEGG" id="saco:SAME_00737"/>
<name>A0A239WUN2_STRAI</name>
<reference evidence="1 2" key="1">
    <citation type="submission" date="2017-06" db="EMBL/GenBank/DDBJ databases">
        <authorList>
            <consortium name="Pathogen Informatics"/>
        </authorList>
    </citation>
    <scope>NUCLEOTIDE SEQUENCE [LARGE SCALE GENOMIC DNA]</scope>
    <source>
        <strain evidence="1 2">NCTC11291</strain>
    </source>
</reference>
<gene>
    <name evidence="1" type="ORF">SAMEA4504048_00737</name>
</gene>
<dbReference type="AlphaFoldDB" id="A0A239WUN2"/>